<feature type="transmembrane region" description="Helical" evidence="1">
    <location>
        <begin position="28"/>
        <end position="47"/>
    </location>
</feature>
<dbReference type="RefSeq" id="WP_345102075.1">
    <property type="nucleotide sequence ID" value="NZ_BAABCV010000004.1"/>
</dbReference>
<name>A0ABP7WNM4_9SPHI</name>
<organism evidence="2 3">
    <name type="scientific">Mucilaginibacter panaciglaebae</name>
    <dbReference type="NCBI Taxonomy" id="502331"/>
    <lineage>
        <taxon>Bacteria</taxon>
        <taxon>Pseudomonadati</taxon>
        <taxon>Bacteroidota</taxon>
        <taxon>Sphingobacteriia</taxon>
        <taxon>Sphingobacteriales</taxon>
        <taxon>Sphingobacteriaceae</taxon>
        <taxon>Mucilaginibacter</taxon>
    </lineage>
</organism>
<reference evidence="3" key="1">
    <citation type="journal article" date="2019" name="Int. J. Syst. Evol. Microbiol.">
        <title>The Global Catalogue of Microorganisms (GCM) 10K type strain sequencing project: providing services to taxonomists for standard genome sequencing and annotation.</title>
        <authorList>
            <consortium name="The Broad Institute Genomics Platform"/>
            <consortium name="The Broad Institute Genome Sequencing Center for Infectious Disease"/>
            <person name="Wu L."/>
            <person name="Ma J."/>
        </authorList>
    </citation>
    <scope>NUCLEOTIDE SEQUENCE [LARGE SCALE GENOMIC DNA]</scope>
    <source>
        <strain evidence="3">JCM 17085</strain>
    </source>
</reference>
<sequence>MNRLLLKVGVALAILVFCLIFIPDPVGLKPIISAIVIVAIILVVVFTKLIKKDADYQKNLILAVGFGLTIISWFITGYMNNVQSVNESKRSLKVKLLLDAYIRLENSDHRDIDRKGLQHNKYDYVYLNYAESAVNSIQLMGDEKLIALTNKFTMSGGKENFNELLIELRNELRKELNLSKLPDSSQYSPTVYRMYRNEKMDTLTDEQRLNLIIRLSEYDKELLK</sequence>
<feature type="transmembrane region" description="Helical" evidence="1">
    <location>
        <begin position="59"/>
        <end position="79"/>
    </location>
</feature>
<evidence type="ECO:0000313" key="3">
    <source>
        <dbReference type="Proteomes" id="UP001500841"/>
    </source>
</evidence>
<protein>
    <submittedName>
        <fullName evidence="2">Uncharacterized protein</fullName>
    </submittedName>
</protein>
<gene>
    <name evidence="2" type="ORF">GCM10022392_13370</name>
</gene>
<keyword evidence="1" id="KW-0472">Membrane</keyword>
<proteinExistence type="predicted"/>
<evidence type="ECO:0000313" key="2">
    <source>
        <dbReference type="EMBL" id="GAA4092455.1"/>
    </source>
</evidence>
<comment type="caution">
    <text evidence="2">The sequence shown here is derived from an EMBL/GenBank/DDBJ whole genome shotgun (WGS) entry which is preliminary data.</text>
</comment>
<evidence type="ECO:0000256" key="1">
    <source>
        <dbReference type="SAM" id="Phobius"/>
    </source>
</evidence>
<dbReference type="EMBL" id="BAABCV010000004">
    <property type="protein sequence ID" value="GAA4092455.1"/>
    <property type="molecule type" value="Genomic_DNA"/>
</dbReference>
<dbReference type="Proteomes" id="UP001500841">
    <property type="component" value="Unassembled WGS sequence"/>
</dbReference>
<keyword evidence="1" id="KW-0812">Transmembrane</keyword>
<accession>A0ABP7WNM4</accession>
<keyword evidence="3" id="KW-1185">Reference proteome</keyword>
<keyword evidence="1" id="KW-1133">Transmembrane helix</keyword>
<feature type="transmembrane region" description="Helical" evidence="1">
    <location>
        <begin position="5"/>
        <end position="22"/>
    </location>
</feature>